<keyword evidence="7 14" id="KW-0297">G-protein coupled receptor</keyword>
<dbReference type="InterPro" id="IPR009132">
    <property type="entry name" value="TAAR_fam"/>
</dbReference>
<evidence type="ECO:0000259" key="16">
    <source>
        <dbReference type="PROSITE" id="PS50262"/>
    </source>
</evidence>
<dbReference type="Proteomes" id="UP000545332">
    <property type="component" value="Unassembled WGS sequence"/>
</dbReference>
<dbReference type="InterPro" id="IPR009133">
    <property type="entry name" value="TAAR1"/>
</dbReference>
<dbReference type="GO" id="GO:0001594">
    <property type="term" value="F:trace-amine receptor activity"/>
    <property type="evidence" value="ECO:0007669"/>
    <property type="project" value="InterPro"/>
</dbReference>
<keyword evidence="12 14" id="KW-0807">Transducer</keyword>
<dbReference type="PRINTS" id="PR00237">
    <property type="entry name" value="GPCRRHODOPSN"/>
</dbReference>
<keyword evidence="5" id="KW-0256">Endoplasmic reticulum</keyword>
<keyword evidence="8 15" id="KW-0472">Membrane</keyword>
<feature type="transmembrane region" description="Helical" evidence="15">
    <location>
        <begin position="23"/>
        <end position="47"/>
    </location>
</feature>
<proteinExistence type="inferred from homology"/>
<dbReference type="PANTHER" id="PTHR24249:SF415">
    <property type="entry name" value="TRACE AMINE-ASSOCIATED RECEPTOR 1"/>
    <property type="match status" value="1"/>
</dbReference>
<dbReference type="SMART" id="SM01381">
    <property type="entry name" value="7TM_GPCR_Srsx"/>
    <property type="match status" value="1"/>
</dbReference>
<evidence type="ECO:0000256" key="8">
    <source>
        <dbReference type="ARBA" id="ARBA00023136"/>
    </source>
</evidence>
<name>A0A7K4KSJ0_9AVES</name>
<dbReference type="EMBL" id="VWPX01017333">
    <property type="protein sequence ID" value="NWI19350.1"/>
    <property type="molecule type" value="Genomic_DNA"/>
</dbReference>
<evidence type="ECO:0000313" key="18">
    <source>
        <dbReference type="Proteomes" id="UP000545332"/>
    </source>
</evidence>
<keyword evidence="4 14" id="KW-0812">Transmembrane</keyword>
<evidence type="ECO:0000256" key="15">
    <source>
        <dbReference type="SAM" id="Phobius"/>
    </source>
</evidence>
<comment type="caution">
    <text evidence="17">The sequence shown here is derived from an EMBL/GenBank/DDBJ whole genome shotgun (WGS) entry which is preliminary data.</text>
</comment>
<keyword evidence="9" id="KW-1015">Disulfide bond</keyword>
<feature type="transmembrane region" description="Helical" evidence="15">
    <location>
        <begin position="59"/>
        <end position="77"/>
    </location>
</feature>
<evidence type="ECO:0000256" key="12">
    <source>
        <dbReference type="ARBA" id="ARBA00023224"/>
    </source>
</evidence>
<dbReference type="SUPFAM" id="SSF81321">
    <property type="entry name" value="Family A G protein-coupled receptor-like"/>
    <property type="match status" value="1"/>
</dbReference>
<keyword evidence="6 15" id="KW-1133">Transmembrane helix</keyword>
<feature type="transmembrane region" description="Helical" evidence="15">
    <location>
        <begin position="97"/>
        <end position="116"/>
    </location>
</feature>
<dbReference type="PROSITE" id="PS50262">
    <property type="entry name" value="G_PROTEIN_RECEP_F1_2"/>
    <property type="match status" value="1"/>
</dbReference>
<evidence type="ECO:0000256" key="4">
    <source>
        <dbReference type="ARBA" id="ARBA00022692"/>
    </source>
</evidence>
<sequence length="333" mass="38442">MQLCCESVNSSCTKSTWSNSIRISMYVIMTFIILATVVGNLAVIISIAHFKQLHMPTNFLILSMATVDFLLGFFVMPYSMMRSVEHCWYFGKFFCKIHTSIDIMLSTASIFHLSFISVDRYYAVCDPLRYKSKINNFVILVMILISWTVPAAFAFGMIFLELNLRGSEEIYNHIHCTGGCFVFFSETSGVVASMVSFYIPGFVMLYVYRKIYSIAKRQAKSIDAINQKKIQFEMKHHISSNRERKATKTLGIVMGVFLICWSPFFFFTAINPFINYIIPPILIDVLVWFGYLNSTFNPIVYAFFYSCFRRALKIVLFGKVFKQDSSRTQLFLE</sequence>
<dbReference type="PRINTS" id="PR01831">
    <property type="entry name" value="TRACEAMINE1R"/>
</dbReference>
<dbReference type="InterPro" id="IPR017452">
    <property type="entry name" value="GPCR_Rhodpsn_7TM"/>
</dbReference>
<dbReference type="Pfam" id="PF00001">
    <property type="entry name" value="7tm_1"/>
    <property type="match status" value="1"/>
</dbReference>
<evidence type="ECO:0000256" key="6">
    <source>
        <dbReference type="ARBA" id="ARBA00022989"/>
    </source>
</evidence>
<evidence type="ECO:0000256" key="3">
    <source>
        <dbReference type="ARBA" id="ARBA00022475"/>
    </source>
</evidence>
<protein>
    <recommendedName>
        <fullName evidence="13">Trace amine-associated receptor 1</fullName>
    </recommendedName>
</protein>
<dbReference type="GO" id="GO:0005886">
    <property type="term" value="C:plasma membrane"/>
    <property type="evidence" value="ECO:0007669"/>
    <property type="project" value="UniProtKB-SubCell"/>
</dbReference>
<accession>A0A7K4KSJ0</accession>
<feature type="non-terminal residue" evidence="17">
    <location>
        <position position="1"/>
    </location>
</feature>
<feature type="transmembrane region" description="Helical" evidence="15">
    <location>
        <begin position="137"/>
        <end position="160"/>
    </location>
</feature>
<keyword evidence="3" id="KW-1003">Cell membrane</keyword>
<evidence type="ECO:0000256" key="14">
    <source>
        <dbReference type="RuleBase" id="RU000688"/>
    </source>
</evidence>
<dbReference type="GO" id="GO:0005789">
    <property type="term" value="C:endoplasmic reticulum membrane"/>
    <property type="evidence" value="ECO:0007669"/>
    <property type="project" value="UniProtKB-SubCell"/>
</dbReference>
<dbReference type="PANTHER" id="PTHR24249">
    <property type="entry name" value="HISTAMINE RECEPTOR-RELATED G-PROTEIN COUPLED RECEPTOR"/>
    <property type="match status" value="1"/>
</dbReference>
<gene>
    <name evidence="17" type="primary">Taar1</name>
    <name evidence="17" type="ORF">CRYSOU_R04471</name>
</gene>
<dbReference type="PROSITE" id="PS00237">
    <property type="entry name" value="G_PROTEIN_RECEP_F1_1"/>
    <property type="match status" value="1"/>
</dbReference>
<dbReference type="PRINTS" id="PR01830">
    <property type="entry name" value="TRACEAMINER"/>
</dbReference>
<dbReference type="InterPro" id="IPR050569">
    <property type="entry name" value="TAAR"/>
</dbReference>
<dbReference type="InterPro" id="IPR000276">
    <property type="entry name" value="GPCR_Rhodpsn"/>
</dbReference>
<evidence type="ECO:0000256" key="5">
    <source>
        <dbReference type="ARBA" id="ARBA00022824"/>
    </source>
</evidence>
<evidence type="ECO:0000256" key="7">
    <source>
        <dbReference type="ARBA" id="ARBA00023040"/>
    </source>
</evidence>
<evidence type="ECO:0000256" key="11">
    <source>
        <dbReference type="ARBA" id="ARBA00023180"/>
    </source>
</evidence>
<feature type="transmembrane region" description="Helical" evidence="15">
    <location>
        <begin position="250"/>
        <end position="270"/>
    </location>
</feature>
<reference evidence="17 18" key="1">
    <citation type="submission" date="2019-09" db="EMBL/GenBank/DDBJ databases">
        <title>Bird 10,000 Genomes (B10K) Project - Family phase.</title>
        <authorList>
            <person name="Zhang G."/>
        </authorList>
    </citation>
    <scope>NUCLEOTIDE SEQUENCE [LARGE SCALE GENOMIC DNA]</scope>
    <source>
        <strain evidence="17">B10K-MSB-42743</strain>
        <tissue evidence="17">Heart</tissue>
    </source>
</reference>
<dbReference type="FunFam" id="1.20.1070.10:FF:000030">
    <property type="entry name" value="trace amine-associated receptor 1"/>
    <property type="match status" value="1"/>
</dbReference>
<evidence type="ECO:0000256" key="13">
    <source>
        <dbReference type="ARBA" id="ARBA00039439"/>
    </source>
</evidence>
<evidence type="ECO:0000256" key="1">
    <source>
        <dbReference type="ARBA" id="ARBA00004477"/>
    </source>
</evidence>
<dbReference type="OrthoDB" id="5959645at2759"/>
<feature type="transmembrane region" description="Helical" evidence="15">
    <location>
        <begin position="190"/>
        <end position="208"/>
    </location>
</feature>
<feature type="domain" description="G-protein coupled receptors family 1 profile" evidence="16">
    <location>
        <begin position="39"/>
        <end position="301"/>
    </location>
</feature>
<evidence type="ECO:0000313" key="17">
    <source>
        <dbReference type="EMBL" id="NWI19350.1"/>
    </source>
</evidence>
<evidence type="ECO:0000256" key="9">
    <source>
        <dbReference type="ARBA" id="ARBA00023157"/>
    </source>
</evidence>
<comment type="similarity">
    <text evidence="14">Belongs to the G-protein coupled receptor 1 family.</text>
</comment>
<dbReference type="CDD" id="cd15314">
    <property type="entry name" value="7tmA_TAAR1"/>
    <property type="match status" value="1"/>
</dbReference>
<dbReference type="Gene3D" id="1.20.1070.10">
    <property type="entry name" value="Rhodopsin 7-helix transmembrane proteins"/>
    <property type="match status" value="1"/>
</dbReference>
<keyword evidence="10 14" id="KW-0675">Receptor</keyword>
<dbReference type="AlphaFoldDB" id="A0A7K4KSJ0"/>
<feature type="non-terminal residue" evidence="17">
    <location>
        <position position="333"/>
    </location>
</feature>
<feature type="transmembrane region" description="Helical" evidence="15">
    <location>
        <begin position="276"/>
        <end position="304"/>
    </location>
</feature>
<keyword evidence="18" id="KW-1185">Reference proteome</keyword>
<comment type="subcellular location">
    <subcellularLocation>
        <location evidence="2">Cell membrane</location>
        <topology evidence="2">Multi-pass membrane protein</topology>
    </subcellularLocation>
    <subcellularLocation>
        <location evidence="1">Endoplasmic reticulum membrane</location>
        <topology evidence="1">Multi-pass membrane protein</topology>
    </subcellularLocation>
</comment>
<evidence type="ECO:0000256" key="10">
    <source>
        <dbReference type="ARBA" id="ARBA00023170"/>
    </source>
</evidence>
<keyword evidence="11" id="KW-0325">Glycoprotein</keyword>
<organism evidence="17 18">
    <name type="scientific">Crypturellus soui</name>
    <dbReference type="NCBI Taxonomy" id="458187"/>
    <lineage>
        <taxon>Eukaryota</taxon>
        <taxon>Metazoa</taxon>
        <taxon>Chordata</taxon>
        <taxon>Craniata</taxon>
        <taxon>Vertebrata</taxon>
        <taxon>Euteleostomi</taxon>
        <taxon>Archelosauria</taxon>
        <taxon>Archosauria</taxon>
        <taxon>Dinosauria</taxon>
        <taxon>Saurischia</taxon>
        <taxon>Theropoda</taxon>
        <taxon>Coelurosauria</taxon>
        <taxon>Aves</taxon>
        <taxon>Palaeognathae</taxon>
        <taxon>Tinamiformes</taxon>
        <taxon>Tinamidae</taxon>
        <taxon>Crypturellus</taxon>
    </lineage>
</organism>
<evidence type="ECO:0000256" key="2">
    <source>
        <dbReference type="ARBA" id="ARBA00004651"/>
    </source>
</evidence>